<evidence type="ECO:0000259" key="4">
    <source>
        <dbReference type="Pfam" id="PF01248"/>
    </source>
</evidence>
<evidence type="ECO:0000256" key="3">
    <source>
        <dbReference type="ARBA" id="ARBA00023274"/>
    </source>
</evidence>
<dbReference type="EMBL" id="KF900651">
    <property type="protein sequence ID" value="AIF02477.1"/>
    <property type="molecule type" value="Genomic_DNA"/>
</dbReference>
<protein>
    <submittedName>
        <fullName evidence="5">Ribosomal protein L30e (RP-L30e, RPL30)</fullName>
    </submittedName>
</protein>
<dbReference type="GO" id="GO:0005840">
    <property type="term" value="C:ribosome"/>
    <property type="evidence" value="ECO:0007669"/>
    <property type="project" value="UniProtKB-KW"/>
</dbReference>
<dbReference type="GO" id="GO:0003723">
    <property type="term" value="F:RNA binding"/>
    <property type="evidence" value="ECO:0007669"/>
    <property type="project" value="InterPro"/>
</dbReference>
<dbReference type="AlphaFoldDB" id="A0A075GKT2"/>
<keyword evidence="2 5" id="KW-0689">Ribosomal protein</keyword>
<organism evidence="5">
    <name type="scientific">uncultured marine group II/III euryarchaeote KM3_157_C11</name>
    <dbReference type="NCBI Taxonomy" id="1457903"/>
    <lineage>
        <taxon>Archaea</taxon>
        <taxon>Methanobacteriati</taxon>
        <taxon>Methanobacteriota</taxon>
        <taxon>environmental samples</taxon>
    </lineage>
</organism>
<name>A0A075GKT2_9EURY</name>
<dbReference type="GO" id="GO:1990904">
    <property type="term" value="C:ribonucleoprotein complex"/>
    <property type="evidence" value="ECO:0007669"/>
    <property type="project" value="UniProtKB-KW"/>
</dbReference>
<dbReference type="InterPro" id="IPR004038">
    <property type="entry name" value="Ribosomal_eL8/eL30/eS12/Gad45"/>
</dbReference>
<dbReference type="PROSITE" id="PS00993">
    <property type="entry name" value="RIBOSOMAL_L30E_2"/>
    <property type="match status" value="1"/>
</dbReference>
<proteinExistence type="inferred from homology"/>
<evidence type="ECO:0000256" key="2">
    <source>
        <dbReference type="ARBA" id="ARBA00022980"/>
    </source>
</evidence>
<comment type="similarity">
    <text evidence="1">Belongs to the eukaryotic ribosomal protein eL30 family.</text>
</comment>
<dbReference type="SUPFAM" id="SSF55315">
    <property type="entry name" value="L30e-like"/>
    <property type="match status" value="1"/>
</dbReference>
<evidence type="ECO:0000313" key="5">
    <source>
        <dbReference type="EMBL" id="AIF02477.1"/>
    </source>
</evidence>
<dbReference type="InterPro" id="IPR029064">
    <property type="entry name" value="Ribosomal_eL30-like_sf"/>
</dbReference>
<dbReference type="InterPro" id="IPR039109">
    <property type="entry name" value="Ribosomal_eL30-like"/>
</dbReference>
<keyword evidence="3" id="KW-0687">Ribonucleoprotein</keyword>
<accession>A0A075GKT2</accession>
<dbReference type="NCBIfam" id="NF002172">
    <property type="entry name" value="PRK01018.1"/>
    <property type="match status" value="1"/>
</dbReference>
<feature type="domain" description="Ribosomal protein eL8/eL30/eS12/Gadd45" evidence="4">
    <location>
        <begin position="2"/>
        <end position="90"/>
    </location>
</feature>
<dbReference type="PANTHER" id="PTHR11449">
    <property type="entry name" value="RIBOSOMAL PROTEIN L30"/>
    <property type="match status" value="1"/>
</dbReference>
<gene>
    <name evidence="5" type="primary">RP-L30e</name>
    <name evidence="5" type="synonym">RPL30</name>
</gene>
<sequence>MDLNKALRKAIATGEVDLGANQCREAVASGEVRLVILASNCPDGVRETVLEAEADVYQFDGTNSDLGAACGKPFPVSVVTILDGGNSEILRLKPNL</sequence>
<evidence type="ECO:0000256" key="1">
    <source>
        <dbReference type="ARBA" id="ARBA00007326"/>
    </source>
</evidence>
<reference evidence="5" key="1">
    <citation type="journal article" date="2014" name="Genome Biol. Evol.">
        <title>Pangenome evidence for extensive interdomain horizontal transfer affecting lineage core and shell genes in uncultured planktonic thaumarchaeota and euryarchaeota.</title>
        <authorList>
            <person name="Deschamps P."/>
            <person name="Zivanovic Y."/>
            <person name="Moreira D."/>
            <person name="Rodriguez-Valera F."/>
            <person name="Lopez-Garcia P."/>
        </authorList>
    </citation>
    <scope>NUCLEOTIDE SEQUENCE</scope>
</reference>
<dbReference type="Pfam" id="PF01248">
    <property type="entry name" value="Ribosomal_L7Ae"/>
    <property type="match status" value="1"/>
</dbReference>
<dbReference type="InterPro" id="IPR022991">
    <property type="entry name" value="Ribosomal_eL30_CS"/>
</dbReference>
<dbReference type="Gene3D" id="3.30.1330.30">
    <property type="match status" value="1"/>
</dbReference>